<keyword evidence="1" id="KW-1133">Transmembrane helix</keyword>
<evidence type="ECO:0000313" key="2">
    <source>
        <dbReference type="EMBL" id="JAD70663.1"/>
    </source>
</evidence>
<accession>A0A0A9C891</accession>
<name>A0A0A9C891_ARUDO</name>
<dbReference type="AlphaFoldDB" id="A0A0A9C891"/>
<organism evidence="2">
    <name type="scientific">Arundo donax</name>
    <name type="common">Giant reed</name>
    <name type="synonym">Donax arundinaceus</name>
    <dbReference type="NCBI Taxonomy" id="35708"/>
    <lineage>
        <taxon>Eukaryota</taxon>
        <taxon>Viridiplantae</taxon>
        <taxon>Streptophyta</taxon>
        <taxon>Embryophyta</taxon>
        <taxon>Tracheophyta</taxon>
        <taxon>Spermatophyta</taxon>
        <taxon>Magnoliopsida</taxon>
        <taxon>Liliopsida</taxon>
        <taxon>Poales</taxon>
        <taxon>Poaceae</taxon>
        <taxon>PACMAD clade</taxon>
        <taxon>Arundinoideae</taxon>
        <taxon>Arundineae</taxon>
        <taxon>Arundo</taxon>
    </lineage>
</organism>
<feature type="transmembrane region" description="Helical" evidence="1">
    <location>
        <begin position="42"/>
        <end position="63"/>
    </location>
</feature>
<reference evidence="2" key="2">
    <citation type="journal article" date="2015" name="Data Brief">
        <title>Shoot transcriptome of the giant reed, Arundo donax.</title>
        <authorList>
            <person name="Barrero R.A."/>
            <person name="Guerrero F.D."/>
            <person name="Moolhuijzen P."/>
            <person name="Goolsby J.A."/>
            <person name="Tidwell J."/>
            <person name="Bellgard S.E."/>
            <person name="Bellgard M.I."/>
        </authorList>
    </citation>
    <scope>NUCLEOTIDE SEQUENCE</scope>
    <source>
        <tissue evidence="2">Shoot tissue taken approximately 20 cm above the soil surface</tissue>
    </source>
</reference>
<dbReference type="EMBL" id="GBRH01227232">
    <property type="protein sequence ID" value="JAD70663.1"/>
    <property type="molecule type" value="Transcribed_RNA"/>
</dbReference>
<feature type="transmembrane region" description="Helical" evidence="1">
    <location>
        <begin position="16"/>
        <end position="36"/>
    </location>
</feature>
<sequence length="78" mass="8737">MPAFTFQENLFLSHECAPACTIMLVLLLTVFLHHVGLKDTNMYLPSGLTLSVLLCVLVTYTSCIHKTQARKRSSQLVQ</sequence>
<keyword evidence="1" id="KW-0472">Membrane</keyword>
<reference evidence="2" key="1">
    <citation type="submission" date="2014-09" db="EMBL/GenBank/DDBJ databases">
        <authorList>
            <person name="Magalhaes I.L.F."/>
            <person name="Oliveira U."/>
            <person name="Santos F.R."/>
            <person name="Vidigal T.H.D.A."/>
            <person name="Brescovit A.D."/>
            <person name="Santos A.J."/>
        </authorList>
    </citation>
    <scope>NUCLEOTIDE SEQUENCE</scope>
    <source>
        <tissue evidence="2">Shoot tissue taken approximately 20 cm above the soil surface</tissue>
    </source>
</reference>
<evidence type="ECO:0000256" key="1">
    <source>
        <dbReference type="SAM" id="Phobius"/>
    </source>
</evidence>
<proteinExistence type="predicted"/>
<keyword evidence="1" id="KW-0812">Transmembrane</keyword>
<protein>
    <submittedName>
        <fullName evidence="2">Uncharacterized protein</fullName>
    </submittedName>
</protein>